<evidence type="ECO:0000313" key="5">
    <source>
        <dbReference type="EMBL" id="CAF1310903.1"/>
    </source>
</evidence>
<protein>
    <recommendedName>
        <fullName evidence="3">Ras-GAP domain-containing protein</fullName>
    </recommendedName>
</protein>
<keyword evidence="1" id="KW-0343">GTPase activation</keyword>
<dbReference type="OrthoDB" id="28245at2759"/>
<sequence>MFVKEVEMADYYQTILHGNDLPTKITSFSVKLYNLFAQILVKMFIADFHSYEVDRSRIEQHKKLNENRKNLRLLTQDIFQAIIDSVILTVIFLRFLNPAFILLHEFGIVNAEPLPQKIRDYLSSGRDYKAIGRRPFYKMATLLTYFGPPDYRLLDS</sequence>
<dbReference type="Proteomes" id="UP000663889">
    <property type="component" value="Unassembled WGS sequence"/>
</dbReference>
<evidence type="ECO:0000313" key="9">
    <source>
        <dbReference type="EMBL" id="CAF3844930.1"/>
    </source>
</evidence>
<dbReference type="InterPro" id="IPR039360">
    <property type="entry name" value="Ras_GTPase"/>
</dbReference>
<dbReference type="EMBL" id="CAJNOO010002987">
    <property type="protein sequence ID" value="CAF1310903.1"/>
    <property type="molecule type" value="Genomic_DNA"/>
</dbReference>
<dbReference type="EMBL" id="CAJNOL010003878">
    <property type="protein sequence ID" value="CAF1576372.1"/>
    <property type="molecule type" value="Genomic_DNA"/>
</dbReference>
<evidence type="ECO:0000313" key="11">
    <source>
        <dbReference type="Proteomes" id="UP000663870"/>
    </source>
</evidence>
<dbReference type="Proteomes" id="UP000663854">
    <property type="component" value="Unassembled WGS sequence"/>
</dbReference>
<dbReference type="InterPro" id="IPR008936">
    <property type="entry name" value="Rho_GTPase_activation_prot"/>
</dbReference>
<evidence type="ECO:0000313" key="6">
    <source>
        <dbReference type="EMBL" id="CAF1397550.1"/>
    </source>
</evidence>
<name>A0A815YX55_9BILA</name>
<evidence type="ECO:0000256" key="1">
    <source>
        <dbReference type="ARBA" id="ARBA00022468"/>
    </source>
</evidence>
<evidence type="ECO:0000256" key="2">
    <source>
        <dbReference type="ARBA" id="ARBA00022553"/>
    </source>
</evidence>
<organism evidence="8 11">
    <name type="scientific">Rotaria sordida</name>
    <dbReference type="NCBI Taxonomy" id="392033"/>
    <lineage>
        <taxon>Eukaryota</taxon>
        <taxon>Metazoa</taxon>
        <taxon>Spiralia</taxon>
        <taxon>Gnathifera</taxon>
        <taxon>Rotifera</taxon>
        <taxon>Eurotatoria</taxon>
        <taxon>Bdelloidea</taxon>
        <taxon>Philodinida</taxon>
        <taxon>Philodinidae</taxon>
        <taxon>Rotaria</taxon>
    </lineage>
</organism>
<keyword evidence="2" id="KW-0597">Phosphoprotein</keyword>
<dbReference type="PANTHER" id="PTHR10194:SF142">
    <property type="entry name" value="NEUROFIBROMIN"/>
    <property type="match status" value="1"/>
</dbReference>
<dbReference type="PANTHER" id="PTHR10194">
    <property type="entry name" value="RAS GTPASE-ACTIVATING PROTEINS"/>
    <property type="match status" value="1"/>
</dbReference>
<dbReference type="InterPro" id="IPR001936">
    <property type="entry name" value="RasGAP_dom"/>
</dbReference>
<dbReference type="EMBL" id="CAJNOT010004149">
    <property type="protein sequence ID" value="CAF1418456.1"/>
    <property type="molecule type" value="Genomic_DNA"/>
</dbReference>
<dbReference type="EMBL" id="CAJNOU010003565">
    <property type="protein sequence ID" value="CAF1397550.1"/>
    <property type="molecule type" value="Genomic_DNA"/>
</dbReference>
<dbReference type="AlphaFoldDB" id="A0A815YX55"/>
<dbReference type="Proteomes" id="UP000663882">
    <property type="component" value="Unassembled WGS sequence"/>
</dbReference>
<dbReference type="Proteomes" id="UP000663870">
    <property type="component" value="Unassembled WGS sequence"/>
</dbReference>
<accession>A0A815YX55</accession>
<feature type="domain" description="Ras-GAP" evidence="3">
    <location>
        <begin position="1"/>
        <end position="86"/>
    </location>
</feature>
<evidence type="ECO:0000259" key="3">
    <source>
        <dbReference type="PROSITE" id="PS50018"/>
    </source>
</evidence>
<keyword evidence="11" id="KW-1185">Reference proteome</keyword>
<reference evidence="8" key="1">
    <citation type="submission" date="2021-02" db="EMBL/GenBank/DDBJ databases">
        <authorList>
            <person name="Nowell W R."/>
        </authorList>
    </citation>
    <scope>NUCLEOTIDE SEQUENCE</scope>
</reference>
<evidence type="ECO:0000313" key="8">
    <source>
        <dbReference type="EMBL" id="CAF1576372.1"/>
    </source>
</evidence>
<dbReference type="EMBL" id="CAJOAX010004319">
    <property type="protein sequence ID" value="CAF3900224.1"/>
    <property type="molecule type" value="Genomic_DNA"/>
</dbReference>
<dbReference type="EMBL" id="CAJNOH010002645">
    <property type="protein sequence ID" value="CAF1304381.1"/>
    <property type="molecule type" value="Genomic_DNA"/>
</dbReference>
<evidence type="ECO:0000313" key="7">
    <source>
        <dbReference type="EMBL" id="CAF1418456.1"/>
    </source>
</evidence>
<gene>
    <name evidence="9" type="ORF">FNK824_LOCUS17580</name>
    <name evidence="8" type="ORF">JXQ802_LOCUS45730</name>
    <name evidence="10" type="ORF">OTI717_LOCUS23744</name>
    <name evidence="4" type="ORF">PYM288_LOCUS30083</name>
    <name evidence="5" type="ORF">RFH988_LOCUS30242</name>
    <name evidence="6" type="ORF">SEV965_LOCUS31269</name>
    <name evidence="7" type="ORF">ZHD862_LOCUS33847</name>
</gene>
<dbReference type="EMBL" id="CAJOBE010002809">
    <property type="protein sequence ID" value="CAF3844930.1"/>
    <property type="molecule type" value="Genomic_DNA"/>
</dbReference>
<evidence type="ECO:0000313" key="4">
    <source>
        <dbReference type="EMBL" id="CAF1304381.1"/>
    </source>
</evidence>
<proteinExistence type="predicted"/>
<dbReference type="GO" id="GO:0005096">
    <property type="term" value="F:GTPase activator activity"/>
    <property type="evidence" value="ECO:0007669"/>
    <property type="project" value="UniProtKB-KW"/>
</dbReference>
<dbReference type="Gene3D" id="1.10.506.10">
    <property type="entry name" value="GTPase Activation - p120gap, domain 1"/>
    <property type="match status" value="1"/>
</dbReference>
<dbReference type="PROSITE" id="PS50018">
    <property type="entry name" value="RAS_GTPASE_ACTIV_2"/>
    <property type="match status" value="1"/>
</dbReference>
<dbReference type="Proteomes" id="UP000663823">
    <property type="component" value="Unassembled WGS sequence"/>
</dbReference>
<dbReference type="SUPFAM" id="SSF48350">
    <property type="entry name" value="GTPase activation domain, GAP"/>
    <property type="match status" value="1"/>
</dbReference>
<dbReference type="Proteomes" id="UP000663874">
    <property type="component" value="Unassembled WGS sequence"/>
</dbReference>
<dbReference type="Proteomes" id="UP000663864">
    <property type="component" value="Unassembled WGS sequence"/>
</dbReference>
<comment type="caution">
    <text evidence="8">The sequence shown here is derived from an EMBL/GenBank/DDBJ whole genome shotgun (WGS) entry which is preliminary data.</text>
</comment>
<evidence type="ECO:0000313" key="10">
    <source>
        <dbReference type="EMBL" id="CAF3900224.1"/>
    </source>
</evidence>